<sequence>MGDQVLSYDELVEHIVSNRPVPNIVEVPNLALDASLRTESQLKPRPKPWEKTASTESEPAEIDQDTSKDETVTFPVAEATVFARNESFDSLSKYYAIESEFEKHLEQFFDNGNGDPHESG</sequence>
<gene>
    <name evidence="3" type="ORF">LAMI_0A07800G</name>
</gene>
<evidence type="ECO:0000256" key="1">
    <source>
        <dbReference type="SAM" id="MobiDB-lite"/>
    </source>
</evidence>
<proteinExistence type="predicted"/>
<organism evidence="3 4">
    <name type="scientific">Lachancea mirantina</name>
    <dbReference type="NCBI Taxonomy" id="1230905"/>
    <lineage>
        <taxon>Eukaryota</taxon>
        <taxon>Fungi</taxon>
        <taxon>Dikarya</taxon>
        <taxon>Ascomycota</taxon>
        <taxon>Saccharomycotina</taxon>
        <taxon>Saccharomycetes</taxon>
        <taxon>Saccharomycetales</taxon>
        <taxon>Saccharomycetaceae</taxon>
        <taxon>Lachancea</taxon>
    </lineage>
</organism>
<evidence type="ECO:0000313" key="3">
    <source>
        <dbReference type="EMBL" id="SCU79213.1"/>
    </source>
</evidence>
<evidence type="ECO:0000259" key="2">
    <source>
        <dbReference type="Pfam" id="PF17733"/>
    </source>
</evidence>
<dbReference type="Proteomes" id="UP000191024">
    <property type="component" value="Chromosome A"/>
</dbReference>
<dbReference type="Pfam" id="PF17733">
    <property type="entry name" value="KPWE_dom"/>
    <property type="match status" value="1"/>
</dbReference>
<reference evidence="3 4" key="1">
    <citation type="submission" date="2016-03" db="EMBL/GenBank/DDBJ databases">
        <authorList>
            <person name="Devillers H."/>
        </authorList>
    </citation>
    <scope>NUCLEOTIDE SEQUENCE [LARGE SCALE GENOMIC DNA]</scope>
    <source>
        <strain evidence="3">CBS 11717</strain>
    </source>
</reference>
<keyword evidence="4" id="KW-1185">Reference proteome</keyword>
<dbReference type="OrthoDB" id="9936937at2759"/>
<dbReference type="STRING" id="1230905.A0A1G4IRN3"/>
<evidence type="ECO:0000313" key="4">
    <source>
        <dbReference type="Proteomes" id="UP000191024"/>
    </source>
</evidence>
<dbReference type="InterPro" id="IPR040554">
    <property type="entry name" value="KPWE_PEX14_dom"/>
</dbReference>
<dbReference type="AlphaFoldDB" id="A0A1G4IRN3"/>
<feature type="region of interest" description="Disordered" evidence="1">
    <location>
        <begin position="37"/>
        <end position="69"/>
    </location>
</feature>
<protein>
    <submittedName>
        <fullName evidence="3">LAMI_0A07800g1_1</fullName>
    </submittedName>
</protein>
<accession>A0A1G4IRN3</accession>
<dbReference type="EMBL" id="LT598462">
    <property type="protein sequence ID" value="SCU79213.1"/>
    <property type="molecule type" value="Genomic_DNA"/>
</dbReference>
<feature type="domain" description="Peroxisomal membrane protein PEX14-like KPWE" evidence="2">
    <location>
        <begin position="4"/>
        <end position="51"/>
    </location>
</feature>
<name>A0A1G4IRN3_9SACH</name>